<evidence type="ECO:0000256" key="3">
    <source>
        <dbReference type="ARBA" id="ARBA00012856"/>
    </source>
</evidence>
<keyword evidence="4 7" id="KW-0554">One-carbon metabolism</keyword>
<sequence>MKQIIIVATDRDGVIGRTDNSYMWHLSDDLKNFKKLTNGHPIIMGHTTHRSIGRILPNRRNIILTRQNNLLIENASVVSSVEESLLEAAKYGNSVFVIGGEEVYKEFLKTADTLYLTQVQASVGGDKHFFYKPDEWYEVARMYYPADERNSHEYVLRKLQSLKK</sequence>
<dbReference type="GO" id="GO:0046655">
    <property type="term" value="P:folic acid metabolic process"/>
    <property type="evidence" value="ECO:0007669"/>
    <property type="project" value="TreeGrafter"/>
</dbReference>
<dbReference type="PANTHER" id="PTHR48069">
    <property type="entry name" value="DIHYDROFOLATE REDUCTASE"/>
    <property type="match status" value="1"/>
</dbReference>
<dbReference type="PRINTS" id="PR00070">
    <property type="entry name" value="DHFR"/>
</dbReference>
<gene>
    <name evidence="9" type="ORF">EOT05_01455</name>
</gene>
<comment type="similarity">
    <text evidence="2 7">Belongs to the dihydrofolate reductase family.</text>
</comment>
<dbReference type="GO" id="GO:0046654">
    <property type="term" value="P:tetrahydrofolate biosynthetic process"/>
    <property type="evidence" value="ECO:0007669"/>
    <property type="project" value="UniProtKB-UniPathway"/>
</dbReference>
<evidence type="ECO:0000256" key="1">
    <source>
        <dbReference type="ARBA" id="ARBA00004903"/>
    </source>
</evidence>
<dbReference type="PROSITE" id="PS51330">
    <property type="entry name" value="DHFR_2"/>
    <property type="match status" value="1"/>
</dbReference>
<dbReference type="GO" id="GO:0004146">
    <property type="term" value="F:dihydrofolate reductase activity"/>
    <property type="evidence" value="ECO:0007669"/>
    <property type="project" value="UniProtKB-EC"/>
</dbReference>
<evidence type="ECO:0000259" key="8">
    <source>
        <dbReference type="PROSITE" id="PS51330"/>
    </source>
</evidence>
<keyword evidence="5 7" id="KW-0521">NADP</keyword>
<dbReference type="PANTHER" id="PTHR48069:SF3">
    <property type="entry name" value="DIHYDROFOLATE REDUCTASE"/>
    <property type="match status" value="1"/>
</dbReference>
<reference evidence="9" key="1">
    <citation type="submission" date="2019-01" db="EMBL/GenBank/DDBJ databases">
        <title>Genomic signatures and co-occurrence patterns of the ultra-small Saccharimodia (Patescibacteria phylum) suggest a symbiotic lifestyle.</title>
        <authorList>
            <person name="Lemos L."/>
            <person name="Medeiros J."/>
            <person name="Andreote F."/>
            <person name="Fernandes G."/>
            <person name="Varani A."/>
            <person name="Oliveira G."/>
            <person name="Pylro V."/>
        </authorList>
    </citation>
    <scope>NUCLEOTIDE SEQUENCE [LARGE SCALE GENOMIC DNA]</scope>
    <source>
        <strain evidence="9">AMD02</strain>
    </source>
</reference>
<dbReference type="GO" id="GO:0046452">
    <property type="term" value="P:dihydrofolate metabolic process"/>
    <property type="evidence" value="ECO:0007669"/>
    <property type="project" value="TreeGrafter"/>
</dbReference>
<proteinExistence type="inferred from homology"/>
<evidence type="ECO:0000256" key="4">
    <source>
        <dbReference type="ARBA" id="ARBA00022563"/>
    </source>
</evidence>
<dbReference type="GO" id="GO:0050661">
    <property type="term" value="F:NADP binding"/>
    <property type="evidence" value="ECO:0007669"/>
    <property type="project" value="InterPro"/>
</dbReference>
<name>A0A4Q0AIE1_9BACT</name>
<dbReference type="EMBL" id="SCKX01000001">
    <property type="protein sequence ID" value="RWZ78408.1"/>
    <property type="molecule type" value="Genomic_DNA"/>
</dbReference>
<dbReference type="AlphaFoldDB" id="A0A4Q0AIE1"/>
<dbReference type="EC" id="1.5.1.3" evidence="3 7"/>
<dbReference type="CDD" id="cd00209">
    <property type="entry name" value="DHFR"/>
    <property type="match status" value="1"/>
</dbReference>
<dbReference type="InterPro" id="IPR024072">
    <property type="entry name" value="DHFR-like_dom_sf"/>
</dbReference>
<feature type="domain" description="DHFR" evidence="8">
    <location>
        <begin position="2"/>
        <end position="161"/>
    </location>
</feature>
<dbReference type="Gene3D" id="3.40.430.10">
    <property type="entry name" value="Dihydrofolate Reductase, subunit A"/>
    <property type="match status" value="1"/>
</dbReference>
<evidence type="ECO:0000256" key="7">
    <source>
        <dbReference type="PIRNR" id="PIRNR000194"/>
    </source>
</evidence>
<evidence type="ECO:0000313" key="9">
    <source>
        <dbReference type="EMBL" id="RWZ78408.1"/>
    </source>
</evidence>
<dbReference type="SUPFAM" id="SSF53597">
    <property type="entry name" value="Dihydrofolate reductase-like"/>
    <property type="match status" value="1"/>
</dbReference>
<dbReference type="GO" id="GO:0005829">
    <property type="term" value="C:cytosol"/>
    <property type="evidence" value="ECO:0007669"/>
    <property type="project" value="TreeGrafter"/>
</dbReference>
<keyword evidence="10" id="KW-1185">Reference proteome</keyword>
<dbReference type="GO" id="GO:0006730">
    <property type="term" value="P:one-carbon metabolic process"/>
    <property type="evidence" value="ECO:0007669"/>
    <property type="project" value="UniProtKB-KW"/>
</dbReference>
<dbReference type="InterPro" id="IPR001796">
    <property type="entry name" value="DHFR_dom"/>
</dbReference>
<evidence type="ECO:0000256" key="2">
    <source>
        <dbReference type="ARBA" id="ARBA00009539"/>
    </source>
</evidence>
<comment type="caution">
    <text evidence="9">The sequence shown here is derived from an EMBL/GenBank/DDBJ whole genome shotgun (WGS) entry which is preliminary data.</text>
</comment>
<comment type="function">
    <text evidence="7">Key enzyme in folate metabolism. Catalyzes an essential reaction for de novo glycine and purine synthesis, and for DNA precursor synthesis.</text>
</comment>
<protein>
    <recommendedName>
        <fullName evidence="3 7">Dihydrofolate reductase</fullName>
        <ecNumber evidence="3 7">1.5.1.3</ecNumber>
    </recommendedName>
</protein>
<accession>A0A4Q0AIE1</accession>
<evidence type="ECO:0000313" key="10">
    <source>
        <dbReference type="Proteomes" id="UP000289257"/>
    </source>
</evidence>
<dbReference type="UniPathway" id="UPA00077">
    <property type="reaction ID" value="UER00158"/>
</dbReference>
<dbReference type="InterPro" id="IPR012259">
    <property type="entry name" value="DHFR"/>
</dbReference>
<evidence type="ECO:0000256" key="5">
    <source>
        <dbReference type="ARBA" id="ARBA00022857"/>
    </source>
</evidence>
<keyword evidence="6 7" id="KW-0560">Oxidoreductase</keyword>
<dbReference type="Pfam" id="PF00186">
    <property type="entry name" value="DHFR_1"/>
    <property type="match status" value="1"/>
</dbReference>
<dbReference type="PIRSF" id="PIRSF000194">
    <property type="entry name" value="DHFR"/>
    <property type="match status" value="1"/>
</dbReference>
<comment type="catalytic activity">
    <reaction evidence="7">
        <text>(6S)-5,6,7,8-tetrahydrofolate + NADP(+) = 7,8-dihydrofolate + NADPH + H(+)</text>
        <dbReference type="Rhea" id="RHEA:15009"/>
        <dbReference type="ChEBI" id="CHEBI:15378"/>
        <dbReference type="ChEBI" id="CHEBI:57451"/>
        <dbReference type="ChEBI" id="CHEBI:57453"/>
        <dbReference type="ChEBI" id="CHEBI:57783"/>
        <dbReference type="ChEBI" id="CHEBI:58349"/>
        <dbReference type="EC" id="1.5.1.3"/>
    </reaction>
</comment>
<evidence type="ECO:0000256" key="6">
    <source>
        <dbReference type="ARBA" id="ARBA00023002"/>
    </source>
</evidence>
<dbReference type="Proteomes" id="UP000289257">
    <property type="component" value="Unassembled WGS sequence"/>
</dbReference>
<comment type="pathway">
    <text evidence="1 7">Cofactor biosynthesis; tetrahydrofolate biosynthesis; 5,6,7,8-tetrahydrofolate from 7,8-dihydrofolate: step 1/1.</text>
</comment>
<organism evidence="9 10">
    <name type="scientific">Candidatus Microsaccharimonas sossegonensis</name>
    <dbReference type="NCBI Taxonomy" id="2506948"/>
    <lineage>
        <taxon>Bacteria</taxon>
        <taxon>Candidatus Saccharimonadota</taxon>
        <taxon>Candidatus Saccharimonadia</taxon>
        <taxon>Candidatus Saccharimonadales</taxon>
        <taxon>Candidatus Saccharimonadaceae</taxon>
        <taxon>Candidatus Microsaccharimonas</taxon>
    </lineage>
</organism>